<dbReference type="InterPro" id="IPR000618">
    <property type="entry name" value="Insect_cuticle"/>
</dbReference>
<keyword evidence="5" id="KW-1185">Reference proteome</keyword>
<sequence length="136" mass="14384">HSQFALCLIAAALLCLIEAAPQPQGAAEPIAIISQESNIEPDGAYNYNYETANGIKAEETGTLKKATSPDNTDVIVVKGSFSYTSPEGELITLNYAADDEGGFQPTGSHLPTPPPIPPAIQKALDYLMSLPPTQQQ</sequence>
<dbReference type="Proteomes" id="UP000494163">
    <property type="component" value="Chromosome 2R"/>
</dbReference>
<evidence type="ECO:0000313" key="5">
    <source>
        <dbReference type="Proteomes" id="UP000494163"/>
    </source>
</evidence>
<keyword evidence="3" id="KW-0732">Signal</keyword>
<dbReference type="Pfam" id="PF00379">
    <property type="entry name" value="Chitin_bind_4"/>
    <property type="match status" value="1"/>
</dbReference>
<dbReference type="AlphaFoldDB" id="A0A0M4EVF5"/>
<organism evidence="4 5">
    <name type="scientific">Drosophila busckii</name>
    <name type="common">Fruit fly</name>
    <dbReference type="NCBI Taxonomy" id="30019"/>
    <lineage>
        <taxon>Eukaryota</taxon>
        <taxon>Metazoa</taxon>
        <taxon>Ecdysozoa</taxon>
        <taxon>Arthropoda</taxon>
        <taxon>Hexapoda</taxon>
        <taxon>Insecta</taxon>
        <taxon>Pterygota</taxon>
        <taxon>Neoptera</taxon>
        <taxon>Endopterygota</taxon>
        <taxon>Diptera</taxon>
        <taxon>Brachycera</taxon>
        <taxon>Muscomorpha</taxon>
        <taxon>Ephydroidea</taxon>
        <taxon>Drosophilidae</taxon>
        <taxon>Drosophila</taxon>
    </lineage>
</organism>
<feature type="chain" id="PRO_5005794072" evidence="3">
    <location>
        <begin position="20"/>
        <end position="136"/>
    </location>
</feature>
<evidence type="ECO:0000313" key="4">
    <source>
        <dbReference type="EMBL" id="ALC41595.1"/>
    </source>
</evidence>
<dbReference type="PANTHER" id="PTHR10380">
    <property type="entry name" value="CUTICLE PROTEIN"/>
    <property type="match status" value="1"/>
</dbReference>
<dbReference type="OrthoDB" id="6593286at2759"/>
<keyword evidence="1 2" id="KW-0193">Cuticle</keyword>
<evidence type="ECO:0000256" key="3">
    <source>
        <dbReference type="SAM" id="SignalP"/>
    </source>
</evidence>
<accession>A0A0M4EVF5</accession>
<dbReference type="InterPro" id="IPR031311">
    <property type="entry name" value="CHIT_BIND_RR_consensus"/>
</dbReference>
<evidence type="ECO:0000256" key="2">
    <source>
        <dbReference type="PROSITE-ProRule" id="PRU00497"/>
    </source>
</evidence>
<dbReference type="GO" id="GO:0008010">
    <property type="term" value="F:structural constituent of chitin-based larval cuticle"/>
    <property type="evidence" value="ECO:0007669"/>
    <property type="project" value="TreeGrafter"/>
</dbReference>
<dbReference type="PRINTS" id="PR00947">
    <property type="entry name" value="CUTICLE"/>
</dbReference>
<name>A0A0M4EVF5_DROBS</name>
<protein>
    <submittedName>
        <fullName evidence="4">Cpr49Ae</fullName>
    </submittedName>
</protein>
<dbReference type="PANTHER" id="PTHR10380:SF217">
    <property type="entry name" value="CUTICULAR PROTEIN 49AE"/>
    <property type="match status" value="1"/>
</dbReference>
<proteinExistence type="predicted"/>
<feature type="non-terminal residue" evidence="4">
    <location>
        <position position="136"/>
    </location>
</feature>
<feature type="signal peptide" evidence="3">
    <location>
        <begin position="1"/>
        <end position="19"/>
    </location>
</feature>
<dbReference type="GO" id="GO:0062129">
    <property type="term" value="C:chitin-based extracellular matrix"/>
    <property type="evidence" value="ECO:0007669"/>
    <property type="project" value="TreeGrafter"/>
</dbReference>
<dbReference type="PROSITE" id="PS51155">
    <property type="entry name" value="CHIT_BIND_RR_2"/>
    <property type="match status" value="1"/>
</dbReference>
<reference evidence="4 5" key="1">
    <citation type="submission" date="2015-08" db="EMBL/GenBank/DDBJ databases">
        <title>Ancestral chromatin configuration constrains chromatin evolution on differentiating sex chromosomes in Drosophila.</title>
        <authorList>
            <person name="Zhou Q."/>
            <person name="Bachtrog D."/>
        </authorList>
    </citation>
    <scope>NUCLEOTIDE SEQUENCE [LARGE SCALE GENOMIC DNA]</scope>
    <source>
        <tissue evidence="4">Whole larvae</tissue>
    </source>
</reference>
<dbReference type="InterPro" id="IPR050468">
    <property type="entry name" value="Cuticle_Struct_Prot"/>
</dbReference>
<dbReference type="STRING" id="30019.A0A0M4EVF5"/>
<evidence type="ECO:0000256" key="1">
    <source>
        <dbReference type="ARBA" id="ARBA00022460"/>
    </source>
</evidence>
<dbReference type="OMA" id="EYSYETA"/>
<dbReference type="PROSITE" id="PS00233">
    <property type="entry name" value="CHIT_BIND_RR_1"/>
    <property type="match status" value="1"/>
</dbReference>
<gene>
    <name evidence="4" type="ORF">Dbus_chr2Rg1174</name>
</gene>
<dbReference type="EMBL" id="CP012524">
    <property type="protein sequence ID" value="ALC41595.1"/>
    <property type="molecule type" value="Genomic_DNA"/>
</dbReference>
<feature type="non-terminal residue" evidence="4">
    <location>
        <position position="1"/>
    </location>
</feature>